<dbReference type="PANTHER" id="PTHR33096">
    <property type="entry name" value="CXC2 DOMAIN-CONTAINING PROTEIN"/>
    <property type="match status" value="1"/>
</dbReference>
<protein>
    <recommendedName>
        <fullName evidence="2">CxC1-like cysteine cluster associated with KDZ transposases domain-containing protein</fullName>
    </recommendedName>
</protein>
<sequence>MQVWDFESLLAFSSRLRVDTDLSAGFVLAFDCLVMVLSIPIAGPSTQPPRNGQHRLVTSSMKINQWRRWTNEVIPSLIAPYLAYLRKSTSLRDQIELQPDEAAAFQCRSSCWRRALKITCILFDYIETLRIDCCTCVPAPLQLLARGYFACAPIAPSLAVDLQLLEFVKTLFVHITPNTTAWCETLEVFLAGCGYQLTTKDNLHHQFDNTYHWYSVLCMSAEDHLSNLIGNYCPLPASSNEGLTRPSDYLRSRCPICFGSVDWQKSGTLNLSRPDVHTCIDMCFTQKCSSDQHGGGPDPPNPIRSVFLSDDEVTSMDAHVRSCRGRPPARGRKRKRPTEEEEDGYENGMRVPTSALDGCSESFFAADEKCEKASTQFFADTGVMAMLCRYDRVLWLANMTSAGEKQHYALALIKKLFDNIPPEMTVGLFCLKYRLLDDAVLCRITFAISVFHTYGHQWACQIIYHPHKCEGFGLSDGEGCEHPWSALKHLIAPLRISGFHQRLFVLDAQVRHLDDKNLVLFGSWLIRRWNNCAKKKSNAMQALCELSVDETPVHQQWKLQVEHQTRPLPRRSKTSNDDEITKILSIEKSLVELDGSLLVDTLSRWKTRLGISQCTRLDQLRWNVYLQVRLDAQALKTPQVQKLERSYRQTVNGTHVLSFTDGLQLILNSHVDTAIQRRNPTIRKLVSSYNSLCADLSALIRQRRSPPNAIAPNPISPAGIFDLDVDADIWQDIGLDDVVPEPPDWLADEVTRAAIRLVLEIDRCNEEELCVKVERCALQEWAIVEWDALQRARAHANSMLTFEGDDDVILYYMDLCARQFIDLVLRWQTKVRPIPCAWPMPDCWGPSHNELANATHVVCPDVYDDEDDVGEDRDDWESEIGFGDDELMDVLEDIALADQYRGEEADYIKDGYVFNDSLITAQLNMSDLCCSTLVDL</sequence>
<feature type="compositionally biased region" description="Basic residues" evidence="1">
    <location>
        <begin position="321"/>
        <end position="336"/>
    </location>
</feature>
<proteinExistence type="predicted"/>
<organism evidence="3 4">
    <name type="scientific">Suillus discolor</name>
    <dbReference type="NCBI Taxonomy" id="1912936"/>
    <lineage>
        <taxon>Eukaryota</taxon>
        <taxon>Fungi</taxon>
        <taxon>Dikarya</taxon>
        <taxon>Basidiomycota</taxon>
        <taxon>Agaricomycotina</taxon>
        <taxon>Agaricomycetes</taxon>
        <taxon>Agaricomycetidae</taxon>
        <taxon>Boletales</taxon>
        <taxon>Suillineae</taxon>
        <taxon>Suillaceae</taxon>
        <taxon>Suillus</taxon>
    </lineage>
</organism>
<accession>A0A9P7ER77</accession>
<dbReference type="RefSeq" id="XP_041284879.1">
    <property type="nucleotide sequence ID" value="XM_041440090.1"/>
</dbReference>
<gene>
    <name evidence="3" type="ORF">F5147DRAFT_748614</name>
</gene>
<name>A0A9P7ER77_9AGAM</name>
<dbReference type="InterPro" id="IPR041320">
    <property type="entry name" value="CxC1"/>
</dbReference>
<dbReference type="AlphaFoldDB" id="A0A9P7ER77"/>
<dbReference type="InterPro" id="IPR040521">
    <property type="entry name" value="KDZ"/>
</dbReference>
<feature type="region of interest" description="Disordered" evidence="1">
    <location>
        <begin position="317"/>
        <end position="350"/>
    </location>
</feature>
<feature type="domain" description="CxC1-like cysteine cluster associated with KDZ transposases" evidence="2">
    <location>
        <begin position="127"/>
        <end position="190"/>
    </location>
</feature>
<keyword evidence="4" id="KW-1185">Reference proteome</keyword>
<dbReference type="EMBL" id="JABBWM010000147">
    <property type="protein sequence ID" value="KAG2086316.1"/>
    <property type="molecule type" value="Genomic_DNA"/>
</dbReference>
<dbReference type="Pfam" id="PF18802">
    <property type="entry name" value="CxC1"/>
    <property type="match status" value="1"/>
</dbReference>
<evidence type="ECO:0000313" key="4">
    <source>
        <dbReference type="Proteomes" id="UP000823399"/>
    </source>
</evidence>
<dbReference type="PANTHER" id="PTHR33096:SF1">
    <property type="entry name" value="CXC1-LIKE CYSTEINE CLUSTER ASSOCIATED WITH KDZ TRANSPOSASES DOMAIN-CONTAINING PROTEIN"/>
    <property type="match status" value="1"/>
</dbReference>
<evidence type="ECO:0000259" key="2">
    <source>
        <dbReference type="Pfam" id="PF18802"/>
    </source>
</evidence>
<comment type="caution">
    <text evidence="3">The sequence shown here is derived from an EMBL/GenBank/DDBJ whole genome shotgun (WGS) entry which is preliminary data.</text>
</comment>
<dbReference type="Proteomes" id="UP000823399">
    <property type="component" value="Unassembled WGS sequence"/>
</dbReference>
<dbReference type="OrthoDB" id="3259803at2759"/>
<reference evidence="3" key="1">
    <citation type="journal article" date="2020" name="New Phytol.">
        <title>Comparative genomics reveals dynamic genome evolution in host specialist ectomycorrhizal fungi.</title>
        <authorList>
            <person name="Lofgren L.A."/>
            <person name="Nguyen N.H."/>
            <person name="Vilgalys R."/>
            <person name="Ruytinx J."/>
            <person name="Liao H.L."/>
            <person name="Branco S."/>
            <person name="Kuo A."/>
            <person name="LaButti K."/>
            <person name="Lipzen A."/>
            <person name="Andreopoulos W."/>
            <person name="Pangilinan J."/>
            <person name="Riley R."/>
            <person name="Hundley H."/>
            <person name="Na H."/>
            <person name="Barry K."/>
            <person name="Grigoriev I.V."/>
            <person name="Stajich J.E."/>
            <person name="Kennedy P.G."/>
        </authorList>
    </citation>
    <scope>NUCLEOTIDE SEQUENCE</scope>
    <source>
        <strain evidence="3">FC423</strain>
    </source>
</reference>
<dbReference type="Pfam" id="PF18758">
    <property type="entry name" value="KDZ"/>
    <property type="match status" value="1"/>
</dbReference>
<dbReference type="GeneID" id="64702349"/>
<evidence type="ECO:0000256" key="1">
    <source>
        <dbReference type="SAM" id="MobiDB-lite"/>
    </source>
</evidence>
<evidence type="ECO:0000313" key="3">
    <source>
        <dbReference type="EMBL" id="KAG2086316.1"/>
    </source>
</evidence>